<sequence length="411" mass="41651">MADYMHEMVRMQAHAALARLAQCALLGAPPPTGNLSAMPAVDAALNAAQRAMLEDDDRDAVAAAMEAAAEVVKSVGAAAGGGIAHLHSAGHITGLADHCLAVLEGRAMCQEGEDEEGGGGAGGEDEEEDEEAELGQIVLEGCAELLPALATIAGASFAPAFKPHFAALLRRTGANRPEGQRSVAYATLVEVVRAIGSAATPVVPLALPGCLRELRAAETAGLRRNCTYCAGVMVEVGGAAAAPFHGALAQALAHLLSSKEPDRGVRDNAASSAARLLSVDGCAAVRDPAVGPPLVSLFLAALPLVEDFEEAASAYGGVCALLRSGDPGVSAHVPRMLQVIGQVAAEEAGKEAEEPITAQGGEADRVPAEVLAAMGRTVADLLAQFPAQISPVLAALPAEHQTAVRALMPPA</sequence>
<gene>
    <name evidence="7" type="ORF">MANT1106_LOCUS4638</name>
</gene>
<dbReference type="InterPro" id="IPR040122">
    <property type="entry name" value="Importin_beta"/>
</dbReference>
<evidence type="ECO:0000256" key="3">
    <source>
        <dbReference type="ARBA" id="ARBA00022490"/>
    </source>
</evidence>
<evidence type="ECO:0000256" key="2">
    <source>
        <dbReference type="ARBA" id="ARBA00022448"/>
    </source>
</evidence>
<feature type="region of interest" description="Disordered" evidence="6">
    <location>
        <begin position="111"/>
        <end position="133"/>
    </location>
</feature>
<dbReference type="InterPro" id="IPR011989">
    <property type="entry name" value="ARM-like"/>
</dbReference>
<comment type="subcellular location">
    <subcellularLocation>
        <location evidence="1">Cytoplasm</location>
    </subcellularLocation>
</comment>
<dbReference type="SUPFAM" id="SSF48371">
    <property type="entry name" value="ARM repeat"/>
    <property type="match status" value="1"/>
</dbReference>
<organism evidence="7">
    <name type="scientific">Mantoniella antarctica</name>
    <dbReference type="NCBI Taxonomy" id="81844"/>
    <lineage>
        <taxon>Eukaryota</taxon>
        <taxon>Viridiplantae</taxon>
        <taxon>Chlorophyta</taxon>
        <taxon>Mamiellophyceae</taxon>
        <taxon>Mamiellales</taxon>
        <taxon>Mamiellaceae</taxon>
        <taxon>Mantoniella</taxon>
    </lineage>
</organism>
<dbReference type="PANTHER" id="PTHR10527">
    <property type="entry name" value="IMPORTIN BETA"/>
    <property type="match status" value="1"/>
</dbReference>
<proteinExistence type="predicted"/>
<evidence type="ECO:0000256" key="6">
    <source>
        <dbReference type="SAM" id="MobiDB-lite"/>
    </source>
</evidence>
<keyword evidence="3" id="KW-0963">Cytoplasm</keyword>
<dbReference type="EMBL" id="HBFC01008149">
    <property type="protein sequence ID" value="CAD8701956.1"/>
    <property type="molecule type" value="Transcribed_RNA"/>
</dbReference>
<dbReference type="GO" id="GO:0006606">
    <property type="term" value="P:protein import into nucleus"/>
    <property type="evidence" value="ECO:0007669"/>
    <property type="project" value="InterPro"/>
</dbReference>
<dbReference type="AlphaFoldDB" id="A0A7S0SCB8"/>
<dbReference type="Gene3D" id="1.25.10.10">
    <property type="entry name" value="Leucine-rich Repeat Variant"/>
    <property type="match status" value="1"/>
</dbReference>
<evidence type="ECO:0000256" key="5">
    <source>
        <dbReference type="ARBA" id="ARBA00022927"/>
    </source>
</evidence>
<keyword evidence="5" id="KW-0653">Protein transport</keyword>
<accession>A0A7S0SCB8</accession>
<protein>
    <recommendedName>
        <fullName evidence="8">Importin N-terminal domain-containing protein</fullName>
    </recommendedName>
</protein>
<evidence type="ECO:0000256" key="1">
    <source>
        <dbReference type="ARBA" id="ARBA00004496"/>
    </source>
</evidence>
<keyword evidence="2" id="KW-0813">Transport</keyword>
<name>A0A7S0SCB8_9CHLO</name>
<dbReference type="GO" id="GO:0005737">
    <property type="term" value="C:cytoplasm"/>
    <property type="evidence" value="ECO:0007669"/>
    <property type="project" value="UniProtKB-SubCell"/>
</dbReference>
<keyword evidence="4" id="KW-0677">Repeat</keyword>
<reference evidence="7" key="1">
    <citation type="submission" date="2021-01" db="EMBL/GenBank/DDBJ databases">
        <authorList>
            <person name="Corre E."/>
            <person name="Pelletier E."/>
            <person name="Niang G."/>
            <person name="Scheremetjew M."/>
            <person name="Finn R."/>
            <person name="Kale V."/>
            <person name="Holt S."/>
            <person name="Cochrane G."/>
            <person name="Meng A."/>
            <person name="Brown T."/>
            <person name="Cohen L."/>
        </authorList>
    </citation>
    <scope>NUCLEOTIDE SEQUENCE</scope>
    <source>
        <strain evidence="7">SL-175</strain>
    </source>
</reference>
<evidence type="ECO:0000256" key="4">
    <source>
        <dbReference type="ARBA" id="ARBA00022737"/>
    </source>
</evidence>
<dbReference type="InterPro" id="IPR016024">
    <property type="entry name" value="ARM-type_fold"/>
</dbReference>
<evidence type="ECO:0008006" key="8">
    <source>
        <dbReference type="Google" id="ProtNLM"/>
    </source>
</evidence>
<evidence type="ECO:0000313" key="7">
    <source>
        <dbReference type="EMBL" id="CAD8701956.1"/>
    </source>
</evidence>